<gene>
    <name evidence="1" type="ORF">F0U60_52410</name>
</gene>
<proteinExistence type="predicted"/>
<dbReference type="RefSeq" id="WP_395812056.1">
    <property type="nucleotide sequence ID" value="NZ_CP043494.1"/>
</dbReference>
<dbReference type="Proteomes" id="UP001611383">
    <property type="component" value="Chromosome"/>
</dbReference>
<accession>A0ABY9X8P1</accession>
<evidence type="ECO:0000313" key="1">
    <source>
        <dbReference type="EMBL" id="WNG51765.1"/>
    </source>
</evidence>
<protein>
    <submittedName>
        <fullName evidence="1">Uncharacterized protein</fullName>
    </submittedName>
</protein>
<evidence type="ECO:0000313" key="2">
    <source>
        <dbReference type="Proteomes" id="UP001611383"/>
    </source>
</evidence>
<sequence length="103" mass="11231">MRWLYGPSLGVLYAWLRPALPPTALLRGPLLGGGVWLFERLSFPLLGVTHSPRTWTPTERRLLVLQGLVFGLFTEAALSRWQADGLGTGHSLQVGRGSPASPL</sequence>
<dbReference type="EMBL" id="CP043494">
    <property type="protein sequence ID" value="WNG51765.1"/>
    <property type="molecule type" value="Genomic_DNA"/>
</dbReference>
<name>A0ABY9X8P1_9BACT</name>
<reference evidence="1 2" key="1">
    <citation type="submission" date="2019-08" db="EMBL/GenBank/DDBJ databases">
        <title>Archangium and Cystobacter genomes.</title>
        <authorList>
            <person name="Chen I.-C.K."/>
            <person name="Wielgoss S."/>
        </authorList>
    </citation>
    <scope>NUCLEOTIDE SEQUENCE [LARGE SCALE GENOMIC DNA]</scope>
    <source>
        <strain evidence="1 2">Cbm 6</strain>
    </source>
</reference>
<organism evidence="1 2">
    <name type="scientific">Archangium minus</name>
    <dbReference type="NCBI Taxonomy" id="83450"/>
    <lineage>
        <taxon>Bacteria</taxon>
        <taxon>Pseudomonadati</taxon>
        <taxon>Myxococcota</taxon>
        <taxon>Myxococcia</taxon>
        <taxon>Myxococcales</taxon>
        <taxon>Cystobacterineae</taxon>
        <taxon>Archangiaceae</taxon>
        <taxon>Archangium</taxon>
    </lineage>
</organism>
<keyword evidence="2" id="KW-1185">Reference proteome</keyword>